<evidence type="ECO:0000313" key="2">
    <source>
        <dbReference type="EMBL" id="TWJ08369.1"/>
    </source>
</evidence>
<dbReference type="OrthoDB" id="9785847at2"/>
<dbReference type="PANTHER" id="PTHR43689:SF8">
    <property type="entry name" value="ALPHA_BETA-HYDROLASES SUPERFAMILY PROTEIN"/>
    <property type="match status" value="1"/>
</dbReference>
<dbReference type="GO" id="GO:0004177">
    <property type="term" value="F:aminopeptidase activity"/>
    <property type="evidence" value="ECO:0007669"/>
    <property type="project" value="UniProtKB-KW"/>
</dbReference>
<proteinExistence type="predicted"/>
<gene>
    <name evidence="2" type="ORF">LX16_4597</name>
</gene>
<name>A0A562URY1_9ACTN</name>
<feature type="domain" description="AB hydrolase-1" evidence="1">
    <location>
        <begin position="81"/>
        <end position="273"/>
    </location>
</feature>
<sequence>MAPTSARKSTNVRRLFLLRLGISAAEYLAPDRAARVLTRLWFQPPGHRTAPAPAGAREFHLDTAAGRVWGYDWGDGPLVHLLHGWGGCSGDMRYLAASLVAAGRRVVVIDAPGHGHSEDSPYGPGQVSPLHFADALTATVEKFGTGAVAAHSLGCLGAALSLRHHVSADRLVLVSPFIGGGEFIGMFARRLGAGRRGSARFVAAAEARSGHPVAYFDVRTPPDPTPTLIVHDRDDRATPFAHGEAIAAAWPNTRLHATSGLGHLRIMRNPEVVGEVVGFLTG</sequence>
<dbReference type="Proteomes" id="UP000321617">
    <property type="component" value="Unassembled WGS sequence"/>
</dbReference>
<dbReference type="PANTHER" id="PTHR43689">
    <property type="entry name" value="HYDROLASE"/>
    <property type="match status" value="1"/>
</dbReference>
<organism evidence="2 3">
    <name type="scientific">Stackebrandtia albiflava</name>
    <dbReference type="NCBI Taxonomy" id="406432"/>
    <lineage>
        <taxon>Bacteria</taxon>
        <taxon>Bacillati</taxon>
        <taxon>Actinomycetota</taxon>
        <taxon>Actinomycetes</taxon>
        <taxon>Glycomycetales</taxon>
        <taxon>Glycomycetaceae</taxon>
        <taxon>Stackebrandtia</taxon>
    </lineage>
</organism>
<dbReference type="SUPFAM" id="SSF53474">
    <property type="entry name" value="alpha/beta-Hydrolases"/>
    <property type="match status" value="1"/>
</dbReference>
<reference evidence="2 3" key="1">
    <citation type="journal article" date="2013" name="Stand. Genomic Sci.">
        <title>Genomic Encyclopedia of Type Strains, Phase I: The one thousand microbial genomes (KMG-I) project.</title>
        <authorList>
            <person name="Kyrpides N.C."/>
            <person name="Woyke T."/>
            <person name="Eisen J.A."/>
            <person name="Garrity G."/>
            <person name="Lilburn T.G."/>
            <person name="Beck B.J."/>
            <person name="Whitman W.B."/>
            <person name="Hugenholtz P."/>
            <person name="Klenk H.P."/>
        </authorList>
    </citation>
    <scope>NUCLEOTIDE SEQUENCE [LARGE SCALE GENOMIC DNA]</scope>
    <source>
        <strain evidence="2 3">DSM 45044</strain>
    </source>
</reference>
<keyword evidence="2" id="KW-0645">Protease</keyword>
<dbReference type="RefSeq" id="WP_147142942.1">
    <property type="nucleotide sequence ID" value="NZ_BAABIJ010000004.1"/>
</dbReference>
<dbReference type="InterPro" id="IPR000073">
    <property type="entry name" value="AB_hydrolase_1"/>
</dbReference>
<comment type="caution">
    <text evidence="2">The sequence shown here is derived from an EMBL/GenBank/DDBJ whole genome shotgun (WGS) entry which is preliminary data.</text>
</comment>
<dbReference type="EMBL" id="VLLL01000008">
    <property type="protein sequence ID" value="TWJ08369.1"/>
    <property type="molecule type" value="Genomic_DNA"/>
</dbReference>
<evidence type="ECO:0000313" key="3">
    <source>
        <dbReference type="Proteomes" id="UP000321617"/>
    </source>
</evidence>
<dbReference type="InterPro" id="IPR029058">
    <property type="entry name" value="AB_hydrolase_fold"/>
</dbReference>
<dbReference type="Gene3D" id="3.40.50.1820">
    <property type="entry name" value="alpha/beta hydrolase"/>
    <property type="match status" value="1"/>
</dbReference>
<dbReference type="AlphaFoldDB" id="A0A562URY1"/>
<evidence type="ECO:0000259" key="1">
    <source>
        <dbReference type="Pfam" id="PF12697"/>
    </source>
</evidence>
<dbReference type="Pfam" id="PF12697">
    <property type="entry name" value="Abhydrolase_6"/>
    <property type="match status" value="1"/>
</dbReference>
<protein>
    <submittedName>
        <fullName evidence="2">Serine aminopeptidase S33 family</fullName>
    </submittedName>
</protein>
<keyword evidence="3" id="KW-1185">Reference proteome</keyword>
<keyword evidence="2" id="KW-0378">Hydrolase</keyword>
<accession>A0A562URY1</accession>
<keyword evidence="2" id="KW-0031">Aminopeptidase</keyword>